<dbReference type="PROSITE" id="PS00012">
    <property type="entry name" value="PHOSPHOPANTETHEINE"/>
    <property type="match status" value="1"/>
</dbReference>
<dbReference type="Gene3D" id="3.40.50.1820">
    <property type="entry name" value="alpha/beta hydrolase"/>
    <property type="match status" value="1"/>
</dbReference>
<evidence type="ECO:0000256" key="2">
    <source>
        <dbReference type="ARBA" id="ARBA00022553"/>
    </source>
</evidence>
<dbReference type="RefSeq" id="WP_139800211.1">
    <property type="nucleotide sequence ID" value="NZ_MVHL01000086.1"/>
</dbReference>
<protein>
    <submittedName>
        <fullName evidence="5">Peptide synthetase</fullName>
    </submittedName>
</protein>
<name>A0ABX3S775_MYCBC</name>
<evidence type="ECO:0000256" key="1">
    <source>
        <dbReference type="ARBA" id="ARBA00022450"/>
    </source>
</evidence>
<feature type="region of interest" description="Disordered" evidence="3">
    <location>
        <begin position="380"/>
        <end position="399"/>
    </location>
</feature>
<organism evidence="5 6">
    <name type="scientific">Mycobacterium bouchedurhonense</name>
    <dbReference type="NCBI Taxonomy" id="701041"/>
    <lineage>
        <taxon>Bacteria</taxon>
        <taxon>Bacillati</taxon>
        <taxon>Actinomycetota</taxon>
        <taxon>Actinomycetes</taxon>
        <taxon>Mycobacteriales</taxon>
        <taxon>Mycobacteriaceae</taxon>
        <taxon>Mycobacterium</taxon>
        <taxon>Mycobacterium avium complex (MAC)</taxon>
    </lineage>
</organism>
<dbReference type="InterPro" id="IPR006162">
    <property type="entry name" value="Ppantetheine_attach_site"/>
</dbReference>
<dbReference type="Proteomes" id="UP000192293">
    <property type="component" value="Unassembled WGS sequence"/>
</dbReference>
<dbReference type="Pfam" id="PF00975">
    <property type="entry name" value="Thioesterase"/>
    <property type="match status" value="1"/>
</dbReference>
<dbReference type="InterPro" id="IPR036736">
    <property type="entry name" value="ACP-like_sf"/>
</dbReference>
<dbReference type="InterPro" id="IPR020806">
    <property type="entry name" value="PKS_PP-bd"/>
</dbReference>
<dbReference type="InterPro" id="IPR001031">
    <property type="entry name" value="Thioesterase"/>
</dbReference>
<dbReference type="SUPFAM" id="SSF53474">
    <property type="entry name" value="alpha/beta-Hydrolases"/>
    <property type="match status" value="1"/>
</dbReference>
<dbReference type="SMART" id="SM00823">
    <property type="entry name" value="PKS_PP"/>
    <property type="match status" value="1"/>
</dbReference>
<sequence length="399" mass="43309">VPTAVVALDAIPLTPNGKIDTRALPTPEYTGSRYRAPSNAVEETVAGIYAHVLGVERVGADDSFFELGGDSISAMRVITAINASLGVELAVRTLFEAPTVASLSRRAQTDTARGGQAEEIVPVQTLKEGTGAPLFCIHAAGGLSWSYQVLGNHLDCPIIGIQQAEPQHAAPRSIREMAQSYADRIQETYPDGPYHLVGWSFGGVVAHELAIELQRRGCAIARLVLLDAQPGLDGSVTAPDAALAEQHMMEEALRSHLAAADHDQPHAHRQFNQLVREAGAEGMSRHKRLFDVLFGNARNNIERSKIHEPGVFLGDVTIFSAVRDHEDRSAFLAENWRPYVAGDIVIHEIDCTHDEILNADVVDSYGQRLGQLLGAQRRRELTPPQRFGADPGDDEPPVR</sequence>
<feature type="domain" description="Carrier" evidence="4">
    <location>
        <begin position="36"/>
        <end position="111"/>
    </location>
</feature>
<accession>A0ABX3S775</accession>
<gene>
    <name evidence="5" type="ORF">BST19_26050</name>
</gene>
<dbReference type="SMART" id="SM01294">
    <property type="entry name" value="PKS_PP_betabranch"/>
    <property type="match status" value="1"/>
</dbReference>
<keyword evidence="2" id="KW-0597">Phosphoprotein</keyword>
<dbReference type="PANTHER" id="PTHR45527:SF1">
    <property type="entry name" value="FATTY ACID SYNTHASE"/>
    <property type="match status" value="1"/>
</dbReference>
<dbReference type="SUPFAM" id="SSF47336">
    <property type="entry name" value="ACP-like"/>
    <property type="match status" value="1"/>
</dbReference>
<evidence type="ECO:0000259" key="4">
    <source>
        <dbReference type="PROSITE" id="PS50075"/>
    </source>
</evidence>
<evidence type="ECO:0000313" key="5">
    <source>
        <dbReference type="EMBL" id="ORA42172.1"/>
    </source>
</evidence>
<reference evidence="5 6" key="1">
    <citation type="submission" date="2017-02" db="EMBL/GenBank/DDBJ databases">
        <title>The new phylogeny of genus Mycobacterium.</title>
        <authorList>
            <person name="Tortoli E."/>
            <person name="Trovato A."/>
            <person name="Cirillo D.M."/>
        </authorList>
    </citation>
    <scope>NUCLEOTIDE SEQUENCE [LARGE SCALE GENOMIC DNA]</scope>
    <source>
        <strain evidence="5 6">DSM 45439</strain>
    </source>
</reference>
<evidence type="ECO:0000256" key="3">
    <source>
        <dbReference type="SAM" id="MobiDB-lite"/>
    </source>
</evidence>
<feature type="non-terminal residue" evidence="5">
    <location>
        <position position="1"/>
    </location>
</feature>
<dbReference type="SUPFAM" id="SSF56801">
    <property type="entry name" value="Acetyl-CoA synthetase-like"/>
    <property type="match status" value="1"/>
</dbReference>
<dbReference type="InterPro" id="IPR029058">
    <property type="entry name" value="AB_hydrolase_fold"/>
</dbReference>
<dbReference type="InterPro" id="IPR009081">
    <property type="entry name" value="PP-bd_ACP"/>
</dbReference>
<comment type="caution">
    <text evidence="5">The sequence shown here is derived from an EMBL/GenBank/DDBJ whole genome shotgun (WGS) entry which is preliminary data.</text>
</comment>
<keyword evidence="6" id="KW-1185">Reference proteome</keyword>
<dbReference type="EMBL" id="MVHL01000086">
    <property type="protein sequence ID" value="ORA42172.1"/>
    <property type="molecule type" value="Genomic_DNA"/>
</dbReference>
<dbReference type="PANTHER" id="PTHR45527">
    <property type="entry name" value="NONRIBOSOMAL PEPTIDE SYNTHETASE"/>
    <property type="match status" value="1"/>
</dbReference>
<dbReference type="PROSITE" id="PS50075">
    <property type="entry name" value="CARRIER"/>
    <property type="match status" value="1"/>
</dbReference>
<proteinExistence type="predicted"/>
<keyword evidence="1" id="KW-0596">Phosphopantetheine</keyword>
<dbReference type="Pfam" id="PF00550">
    <property type="entry name" value="PP-binding"/>
    <property type="match status" value="1"/>
</dbReference>
<dbReference type="Gene3D" id="3.30.300.30">
    <property type="match status" value="1"/>
</dbReference>
<dbReference type="InterPro" id="IPR045851">
    <property type="entry name" value="AMP-bd_C_sf"/>
</dbReference>
<evidence type="ECO:0000313" key="6">
    <source>
        <dbReference type="Proteomes" id="UP000192293"/>
    </source>
</evidence>